<dbReference type="GO" id="GO:0004519">
    <property type="term" value="F:endonuclease activity"/>
    <property type="evidence" value="ECO:0007669"/>
    <property type="project" value="InterPro"/>
</dbReference>
<dbReference type="RefSeq" id="WP_082370841.1">
    <property type="nucleotide sequence ID" value="NZ_NFZS01000002.1"/>
</dbReference>
<dbReference type="Proteomes" id="UP000248926">
    <property type="component" value="Unassembled WGS sequence"/>
</dbReference>
<dbReference type="InterPro" id="IPR003615">
    <property type="entry name" value="HNH_nuc"/>
</dbReference>
<dbReference type="EMBL" id="NFZS01000002">
    <property type="protein sequence ID" value="RAO76338.1"/>
    <property type="molecule type" value="Genomic_DNA"/>
</dbReference>
<name>A0A328P2E4_9GAMM</name>
<dbReference type="Pfam" id="PF01844">
    <property type="entry name" value="HNH"/>
    <property type="match status" value="1"/>
</dbReference>
<accession>A0A328P2E4</accession>
<dbReference type="InterPro" id="IPR002711">
    <property type="entry name" value="HNH"/>
</dbReference>
<sequence>MNQRTLDTLVQYGVASDLAEKANDAGLTVSKARVLSQKDMVSKYGLSESEAKALAVAVRRAAIDPDVAQLLLESSNFVCCACKGAKSPAYIIHHIVEYEKTQDNSYTNLAVLCPTDHDLAHQGGLTLRLTDDQIRRAKASWEKSVEIANAQRAAQKIDVSDDAIDYVNVKRIEELCVRLFKKIPNTDLTGGLKRVGILKTDGSFDQKYVQTNLSGGRYLFDYITHQETEHYKQLMQEIAKTVDFVDLDAAASAGRPQLKATEGAYAFFIGGVYAKKPDLPITASTPPVVMHYSRKNLRIEWILDPIFLMSMSAIGRIGGKNRYIIYCLVRTVDEQDDGSILVKASPLLIAQPTKYVNKIPAIGYQRKYEQYVEAELADEDDFDSQDDAGKGL</sequence>
<evidence type="ECO:0000259" key="1">
    <source>
        <dbReference type="SMART" id="SM00507"/>
    </source>
</evidence>
<dbReference type="OrthoDB" id="9758243at2"/>
<organism evidence="2 3">
    <name type="scientific">Dyella jiangningensis</name>
    <dbReference type="NCBI Taxonomy" id="1379159"/>
    <lineage>
        <taxon>Bacteria</taxon>
        <taxon>Pseudomonadati</taxon>
        <taxon>Pseudomonadota</taxon>
        <taxon>Gammaproteobacteria</taxon>
        <taxon>Lysobacterales</taxon>
        <taxon>Rhodanobacteraceae</taxon>
        <taxon>Dyella</taxon>
    </lineage>
</organism>
<reference evidence="2 3" key="1">
    <citation type="journal article" date="2018" name="Genet. Mol. Biol.">
        <title>The genome sequence of Dyella jiangningensis FCAV SCS01 from a lignocellulose-decomposing microbial consortium metagenome reveals potential for biotechnological applications.</title>
        <authorList>
            <person name="Desiderato J.G."/>
            <person name="Alvarenga D.O."/>
            <person name="Constancio M.T.L."/>
            <person name="Alves L.M.C."/>
            <person name="Varani A.M."/>
        </authorList>
    </citation>
    <scope>NUCLEOTIDE SEQUENCE [LARGE SCALE GENOMIC DNA]</scope>
    <source>
        <strain evidence="2 3">FCAV SCS01</strain>
    </source>
</reference>
<evidence type="ECO:0000313" key="2">
    <source>
        <dbReference type="EMBL" id="RAO76338.1"/>
    </source>
</evidence>
<dbReference type="GO" id="GO:0003676">
    <property type="term" value="F:nucleic acid binding"/>
    <property type="evidence" value="ECO:0007669"/>
    <property type="project" value="InterPro"/>
</dbReference>
<dbReference type="SMART" id="SM00507">
    <property type="entry name" value="HNHc"/>
    <property type="match status" value="1"/>
</dbReference>
<dbReference type="GO" id="GO:0008270">
    <property type="term" value="F:zinc ion binding"/>
    <property type="evidence" value="ECO:0007669"/>
    <property type="project" value="InterPro"/>
</dbReference>
<evidence type="ECO:0000313" key="3">
    <source>
        <dbReference type="Proteomes" id="UP000248926"/>
    </source>
</evidence>
<comment type="caution">
    <text evidence="2">The sequence shown here is derived from an EMBL/GenBank/DDBJ whole genome shotgun (WGS) entry which is preliminary data.</text>
</comment>
<gene>
    <name evidence="2" type="ORF">CA260_11685</name>
</gene>
<proteinExistence type="predicted"/>
<keyword evidence="3" id="KW-1185">Reference proteome</keyword>
<dbReference type="AlphaFoldDB" id="A0A328P2E4"/>
<feature type="domain" description="HNH nuclease" evidence="1">
    <location>
        <begin position="66"/>
        <end position="118"/>
    </location>
</feature>
<protein>
    <recommendedName>
        <fullName evidence="1">HNH nuclease domain-containing protein</fullName>
    </recommendedName>
</protein>
<dbReference type="CDD" id="cd00085">
    <property type="entry name" value="HNHc"/>
    <property type="match status" value="1"/>
</dbReference>